<proteinExistence type="predicted"/>
<dbReference type="Pfam" id="PF13385">
    <property type="entry name" value="Laminin_G_3"/>
    <property type="match status" value="1"/>
</dbReference>
<dbReference type="InterPro" id="IPR016024">
    <property type="entry name" value="ARM-type_fold"/>
</dbReference>
<dbReference type="InterPro" id="IPR031570">
    <property type="entry name" value="NBEA/BDCP_DUF4704"/>
</dbReference>
<evidence type="ECO:0000313" key="5">
    <source>
        <dbReference type="Proteomes" id="UP000230750"/>
    </source>
</evidence>
<protein>
    <submittedName>
        <fullName evidence="4">Putative neurobeachin</fullName>
    </submittedName>
</protein>
<dbReference type="Pfam" id="PF20425">
    <property type="entry name" value="Neurobeachin"/>
    <property type="match status" value="1"/>
</dbReference>
<dbReference type="PANTHER" id="PTHR13743">
    <property type="entry name" value="BEIGE/BEACH-RELATED"/>
    <property type="match status" value="1"/>
</dbReference>
<gene>
    <name evidence="4" type="ORF">BSL78_05931</name>
</gene>
<evidence type="ECO:0000313" key="4">
    <source>
        <dbReference type="EMBL" id="PIK57179.1"/>
    </source>
</evidence>
<dbReference type="InterPro" id="IPR050865">
    <property type="entry name" value="BEACH_Domain"/>
</dbReference>
<evidence type="ECO:0000256" key="1">
    <source>
        <dbReference type="SAM" id="MobiDB-lite"/>
    </source>
</evidence>
<evidence type="ECO:0000259" key="3">
    <source>
        <dbReference type="Pfam" id="PF20425"/>
    </source>
</evidence>
<feature type="compositionally biased region" description="Polar residues" evidence="1">
    <location>
        <begin position="1189"/>
        <end position="1202"/>
    </location>
</feature>
<sequence length="1274" mass="143852">MCSGGRLLVGGEFDLESNFTIQDAENILHMLELMDHCSPTLQAEIWSMCAAILRKSLLNLQACTEISLIEKLVSRMKISDEMLADLLVEVIGVLASYSISVRELKLVFSYLKATNDKWPRYSIKLLKALRMIPKKHGPDVFFSFPGKNGSTIALPPIKTWPYQNGFTFSTWFRVEPLSNIERDKPYLYCFRTGKGVGYSGHFMGSCLVVTSVKVKGKGFQHCVKFDFQPHKWYMVSIVHVYNRWRTSEIKCYVDGQLVSSGEMQWNINTSDPFDKCFLGSAPSADKERTFAGQMASVYLFSEALTPQQITGIFRLGPNYKNHFKFPSESDISLPDTYKKVLYDGKLTQSIVFLYNPAATESQLCLDSSPKGNFSYFVHSPHALMVQDVRSIVTHSIHSTLHSIGGIHMVFPFFTQLDFPQASPDDAKEGADARSRTEFEIGTLLLGFLCDLLKQSMSTQQQMVHGRGFIMLGYLLQKAGTNHITESALETFLDLAKHFNNLPSGVQLLRHLVDHILFNPALWIHTPTKVQISLYTFLANEFVGQASIYTNIRRVSTVLQLMHTLKYYYWIDNPESRSGIAPRGLEGDRPKSQDLIHLRGLILSITKQLILKEKTSNDEELQIILNYLVTIHEDANLRDVLQLLMSLMAENLNGLAVAFDRKNGTRVIFKLLASGDEMVCAMALKVLALFLSRLPSKRKMDLMYGQNLYSLIGERIQLNCNTLSMTMYNCLFEVLSERVTMAVMSSKHPDQDRTYRILNPGMFHVMARLIRQSAPSAEAMEVRKLFLSDMILLFNNSRENRRILLQCSVWQDWMLGLAYIYPKTDEEKRVTEMVYSVLKMLLHHAMKYEWGGWRVWVDTLSIIHSKVSFEDHKNEMLRAYNNYQQQQANGQSAPLTVAGAVSGSVQGAPALAPRTSPSALCSDDRGDVEYTVRERNKERTDGDDIPERDQARGVSSEREKEVLTLLEDVMDDVVKIVEGRGKTPENVKRMTEEAETKKQKAMSGPSQVAAAGPDKPVDPRGQVFSPGPHQAPYRIPEFSWSHMHQRMMSDLLFAIETDIQVWRSQSSKTVIDFVNAVENNIFVQNVTQMVSQIMDNLIYSCGGILPLLSSATSRHEPDITEPTQNLPLEVGISFINRIMNLVDVLVFASNQNFADLESEKNMTKGGILRQCLRLTCFCAIRNVLECRYRTNPSPTPSRQSFSAGDNKEPVSPTGSIQTLIEATQPSTKLSNRFHVNIFNVHMLLLDVPVRSVSPPPTGSIQTLIEATQPFTTVSN</sequence>
<feature type="domain" description="DUF4704" evidence="2">
    <location>
        <begin position="375"/>
        <end position="864"/>
    </location>
</feature>
<dbReference type="Proteomes" id="UP000230750">
    <property type="component" value="Unassembled WGS sequence"/>
</dbReference>
<reference evidence="4 5" key="1">
    <citation type="journal article" date="2017" name="PLoS Biol.">
        <title>The sea cucumber genome provides insights into morphological evolution and visceral regeneration.</title>
        <authorList>
            <person name="Zhang X."/>
            <person name="Sun L."/>
            <person name="Yuan J."/>
            <person name="Sun Y."/>
            <person name="Gao Y."/>
            <person name="Zhang L."/>
            <person name="Li S."/>
            <person name="Dai H."/>
            <person name="Hamel J.F."/>
            <person name="Liu C."/>
            <person name="Yu Y."/>
            <person name="Liu S."/>
            <person name="Lin W."/>
            <person name="Guo K."/>
            <person name="Jin S."/>
            <person name="Xu P."/>
            <person name="Storey K.B."/>
            <person name="Huan P."/>
            <person name="Zhang T."/>
            <person name="Zhou Y."/>
            <person name="Zhang J."/>
            <person name="Lin C."/>
            <person name="Li X."/>
            <person name="Xing L."/>
            <person name="Huo D."/>
            <person name="Sun M."/>
            <person name="Wang L."/>
            <person name="Mercier A."/>
            <person name="Li F."/>
            <person name="Yang H."/>
            <person name="Xiang J."/>
        </authorList>
    </citation>
    <scope>NUCLEOTIDE SEQUENCE [LARGE SCALE GENOMIC DNA]</scope>
    <source>
        <strain evidence="4">Shaxun</strain>
        <tissue evidence="4">Muscle</tissue>
    </source>
</reference>
<dbReference type="InterPro" id="IPR013320">
    <property type="entry name" value="ConA-like_dom_sf"/>
</dbReference>
<feature type="domain" description="Neurobeachin alpha-solenoid region" evidence="3">
    <location>
        <begin position="7"/>
        <end position="119"/>
    </location>
</feature>
<dbReference type="Gene3D" id="2.60.120.200">
    <property type="match status" value="1"/>
</dbReference>
<dbReference type="GO" id="GO:0016020">
    <property type="term" value="C:membrane"/>
    <property type="evidence" value="ECO:0007669"/>
    <property type="project" value="TreeGrafter"/>
</dbReference>
<dbReference type="GO" id="GO:0008104">
    <property type="term" value="P:intracellular protein localization"/>
    <property type="evidence" value="ECO:0007669"/>
    <property type="project" value="TreeGrafter"/>
</dbReference>
<feature type="region of interest" description="Disordered" evidence="1">
    <location>
        <begin position="985"/>
        <end position="1028"/>
    </location>
</feature>
<organism evidence="4 5">
    <name type="scientific">Stichopus japonicus</name>
    <name type="common">Sea cucumber</name>
    <dbReference type="NCBI Taxonomy" id="307972"/>
    <lineage>
        <taxon>Eukaryota</taxon>
        <taxon>Metazoa</taxon>
        <taxon>Echinodermata</taxon>
        <taxon>Eleutherozoa</taxon>
        <taxon>Echinozoa</taxon>
        <taxon>Holothuroidea</taxon>
        <taxon>Aspidochirotacea</taxon>
        <taxon>Aspidochirotida</taxon>
        <taxon>Stichopodidae</taxon>
        <taxon>Apostichopus</taxon>
    </lineage>
</organism>
<keyword evidence="5" id="KW-1185">Reference proteome</keyword>
<dbReference type="GO" id="GO:0019901">
    <property type="term" value="F:protein kinase binding"/>
    <property type="evidence" value="ECO:0007669"/>
    <property type="project" value="TreeGrafter"/>
</dbReference>
<dbReference type="PANTHER" id="PTHR13743:SF162">
    <property type="entry name" value="NEUROBEACHIN"/>
    <property type="match status" value="1"/>
</dbReference>
<comment type="caution">
    <text evidence="4">The sequence shown here is derived from an EMBL/GenBank/DDBJ whole genome shotgun (WGS) entry which is preliminary data.</text>
</comment>
<name>A0A2G8LA92_STIJA</name>
<dbReference type="OrthoDB" id="26681at2759"/>
<dbReference type="SUPFAM" id="SSF48371">
    <property type="entry name" value="ARM repeat"/>
    <property type="match status" value="1"/>
</dbReference>
<dbReference type="InterPro" id="IPR046852">
    <property type="entry name" value="Neurobeachin_a-sol"/>
</dbReference>
<feature type="region of interest" description="Disordered" evidence="1">
    <location>
        <begin position="1188"/>
        <end position="1212"/>
    </location>
</feature>
<dbReference type="Pfam" id="PF15787">
    <property type="entry name" value="DUF4704"/>
    <property type="match status" value="1"/>
</dbReference>
<dbReference type="EMBL" id="MRZV01000151">
    <property type="protein sequence ID" value="PIK57179.1"/>
    <property type="molecule type" value="Genomic_DNA"/>
</dbReference>
<dbReference type="GO" id="GO:0005829">
    <property type="term" value="C:cytosol"/>
    <property type="evidence" value="ECO:0007669"/>
    <property type="project" value="TreeGrafter"/>
</dbReference>
<feature type="compositionally biased region" description="Basic and acidic residues" evidence="1">
    <location>
        <begin position="985"/>
        <end position="997"/>
    </location>
</feature>
<feature type="region of interest" description="Disordered" evidence="1">
    <location>
        <begin position="908"/>
        <end position="955"/>
    </location>
</feature>
<dbReference type="FunFam" id="2.60.120.200:FF:000010">
    <property type="entry name" value="neurobeachin isoform X2"/>
    <property type="match status" value="1"/>
</dbReference>
<dbReference type="STRING" id="307972.A0A2G8LA92"/>
<evidence type="ECO:0000259" key="2">
    <source>
        <dbReference type="Pfam" id="PF15787"/>
    </source>
</evidence>
<dbReference type="SUPFAM" id="SSF49899">
    <property type="entry name" value="Concanavalin A-like lectins/glucanases"/>
    <property type="match status" value="1"/>
</dbReference>
<accession>A0A2G8LA92</accession>
<dbReference type="AlphaFoldDB" id="A0A2G8LA92"/>
<feature type="compositionally biased region" description="Basic and acidic residues" evidence="1">
    <location>
        <begin position="921"/>
        <end position="955"/>
    </location>
</feature>